<dbReference type="EMBL" id="MN740625">
    <property type="protein sequence ID" value="QHS79075.1"/>
    <property type="molecule type" value="Genomic_DNA"/>
</dbReference>
<reference evidence="2" key="1">
    <citation type="journal article" date="2020" name="Nature">
        <title>Giant virus diversity and host interactions through global metagenomics.</title>
        <authorList>
            <person name="Schulz F."/>
            <person name="Roux S."/>
            <person name="Paez-Espino D."/>
            <person name="Jungbluth S."/>
            <person name="Walsh D.A."/>
            <person name="Denef V.J."/>
            <person name="McMahon K.D."/>
            <person name="Konstantinidis K.T."/>
            <person name="Eloe-Fadrosh E.A."/>
            <person name="Kyrpides N.C."/>
            <person name="Woyke T."/>
        </authorList>
    </citation>
    <scope>NUCLEOTIDE SEQUENCE</scope>
    <source>
        <strain evidence="2">GVMAG-S-1035118-87</strain>
    </source>
</reference>
<dbReference type="CDD" id="cd06532">
    <property type="entry name" value="Glyco_transf_25"/>
    <property type="match status" value="1"/>
</dbReference>
<evidence type="ECO:0000259" key="1">
    <source>
        <dbReference type="Pfam" id="PF01755"/>
    </source>
</evidence>
<dbReference type="Pfam" id="PF01755">
    <property type="entry name" value="Glyco_transf_25"/>
    <property type="match status" value="1"/>
</dbReference>
<evidence type="ECO:0000313" key="2">
    <source>
        <dbReference type="EMBL" id="QHS79075.1"/>
    </source>
</evidence>
<dbReference type="InterPro" id="IPR002654">
    <property type="entry name" value="Glyco_trans_25"/>
</dbReference>
<proteinExistence type="predicted"/>
<feature type="domain" description="Glycosyl transferase family 25" evidence="1">
    <location>
        <begin position="40"/>
        <end position="88"/>
    </location>
</feature>
<sequence length="206" mass="23759">MHHVFYINLKHRVDRMHQAETLFNAMGVTAERVDAIPCRNGAIGCALSHIKCIELAKERRMPYACICEDDILFLDPEKTKQSVSNLLTSKWDVMLLGANIAPPYFKINNQCMSVRNAQTTTGYIIKQAYYDTLLQNIRTGISGLLLYQNPKVYAIDIFWKKLQKLDHWIILLPLSVVQRPDYSDIEGKQVDYTKPMLSDKYFLNRG</sequence>
<dbReference type="AlphaFoldDB" id="A0A6C0AI79"/>
<organism evidence="2">
    <name type="scientific">viral metagenome</name>
    <dbReference type="NCBI Taxonomy" id="1070528"/>
    <lineage>
        <taxon>unclassified sequences</taxon>
        <taxon>metagenomes</taxon>
        <taxon>organismal metagenomes</taxon>
    </lineage>
</organism>
<name>A0A6C0AI79_9ZZZZ</name>
<protein>
    <recommendedName>
        <fullName evidence="1">Glycosyl transferase family 25 domain-containing protein</fullName>
    </recommendedName>
</protein>
<accession>A0A6C0AI79</accession>